<dbReference type="PATRIC" id="fig|556287.8.peg.556"/>
<evidence type="ECO:0000256" key="6">
    <source>
        <dbReference type="ARBA" id="ARBA00023274"/>
    </source>
</evidence>
<dbReference type="NCBIfam" id="TIGR01029">
    <property type="entry name" value="rpsG_bact"/>
    <property type="match status" value="1"/>
</dbReference>
<reference evidence="11 14" key="2">
    <citation type="journal article" date="2017" name="PLoS ONE">
        <title>Genomic sequence of 'Candidatus Liberibacter solanacearum' haplotype C and its comparison with haplotype A and B genomes.</title>
        <authorList>
            <person name="Wang J."/>
            <person name="Haapalainen M."/>
            <person name="Schott T."/>
            <person name="Thompson S.M."/>
            <person name="Smith G.R."/>
            <person name="Nissinen A.I."/>
            <person name="Pirhonen M."/>
        </authorList>
    </citation>
    <scope>NUCLEOTIDE SEQUENCE [LARGE SCALE GENOMIC DNA]</scope>
    <source>
        <strain evidence="11 14">FIN111</strain>
    </source>
</reference>
<keyword evidence="13" id="KW-1185">Reference proteome</keyword>
<feature type="domain" description="Small ribosomal subunit protein uS7" evidence="9">
    <location>
        <begin position="2"/>
        <end position="149"/>
    </location>
</feature>
<evidence type="ECO:0000313" key="11">
    <source>
        <dbReference type="EMBL" id="ONI60166.1"/>
    </source>
</evidence>
<dbReference type="PROSITE" id="PS00052">
    <property type="entry name" value="RIBOSOMAL_S7"/>
    <property type="match status" value="1"/>
</dbReference>
<dbReference type="CDD" id="cd14869">
    <property type="entry name" value="uS7_Bacteria"/>
    <property type="match status" value="1"/>
</dbReference>
<dbReference type="GO" id="GO:0003735">
    <property type="term" value="F:structural constituent of ribosome"/>
    <property type="evidence" value="ECO:0007669"/>
    <property type="project" value="InterPro"/>
</dbReference>
<evidence type="ECO:0000313" key="15">
    <source>
        <dbReference type="Proteomes" id="UP000236895"/>
    </source>
</evidence>
<dbReference type="GO" id="GO:0019843">
    <property type="term" value="F:rRNA binding"/>
    <property type="evidence" value="ECO:0007669"/>
    <property type="project" value="UniProtKB-UniRule"/>
</dbReference>
<dbReference type="PANTHER" id="PTHR11205">
    <property type="entry name" value="RIBOSOMAL PROTEIN S7"/>
    <property type="match status" value="1"/>
</dbReference>
<name>A0A094YZE0_9HYPH</name>
<evidence type="ECO:0000256" key="2">
    <source>
        <dbReference type="ARBA" id="ARBA00022555"/>
    </source>
</evidence>
<comment type="similarity">
    <text evidence="1 7 8">Belongs to the universal ribosomal protein uS7 family.</text>
</comment>
<proteinExistence type="inferred from homology"/>
<dbReference type="GO" id="GO:0015935">
    <property type="term" value="C:small ribosomal subunit"/>
    <property type="evidence" value="ECO:0007669"/>
    <property type="project" value="InterPro"/>
</dbReference>
<dbReference type="InterPro" id="IPR020606">
    <property type="entry name" value="Ribosomal_uS7_CS"/>
</dbReference>
<evidence type="ECO:0000313" key="12">
    <source>
        <dbReference type="EMBL" id="RPD36846.1"/>
    </source>
</evidence>
<evidence type="ECO:0000313" key="14">
    <source>
        <dbReference type="Proteomes" id="UP000189542"/>
    </source>
</evidence>
<keyword evidence="2 7" id="KW-0820">tRNA-binding</keyword>
<protein>
    <recommendedName>
        <fullName evidence="7">Small ribosomal subunit protein uS7</fullName>
    </recommendedName>
</protein>
<keyword evidence="5 7" id="KW-0689">Ribosomal protein</keyword>
<evidence type="ECO:0000256" key="1">
    <source>
        <dbReference type="ARBA" id="ARBA00007151"/>
    </source>
</evidence>
<dbReference type="Proteomes" id="UP000033731">
    <property type="component" value="Unassembled WGS sequence"/>
</dbReference>
<dbReference type="SUPFAM" id="SSF47973">
    <property type="entry name" value="Ribosomal protein S7"/>
    <property type="match status" value="1"/>
</dbReference>
<sequence>MSRRRRAVVREVLPDPKFSDSIVTKFMNSIMHGGKKSVAMKIMYGAFDLVEKKEKKDPVALFHQALVNVTPLVEVRTRRVGGTSYNVPGEVTSKRSQALAVRWLIMAARKRTETTMISRLGGEIIDAANNRGIAVKKREETHKVAEANRAFSHYRW</sequence>
<dbReference type="InterPro" id="IPR005717">
    <property type="entry name" value="Ribosomal_uS7_bac/org-type"/>
</dbReference>
<dbReference type="Proteomes" id="UP000189542">
    <property type="component" value="Unassembled WGS sequence"/>
</dbReference>
<evidence type="ECO:0000256" key="8">
    <source>
        <dbReference type="RuleBase" id="RU003619"/>
    </source>
</evidence>
<evidence type="ECO:0000256" key="5">
    <source>
        <dbReference type="ARBA" id="ARBA00022980"/>
    </source>
</evidence>
<comment type="subunit">
    <text evidence="7">Part of the 30S ribosomal subunit. Contacts proteins S9 and S11.</text>
</comment>
<gene>
    <name evidence="7" type="primary">rpsG</name>
    <name evidence="11" type="ORF">AYO25_01075</name>
    <name evidence="12" type="ORF">C0030_005605</name>
    <name evidence="10" type="ORF">DJ66_0576</name>
</gene>
<evidence type="ECO:0000313" key="13">
    <source>
        <dbReference type="Proteomes" id="UP000033731"/>
    </source>
</evidence>
<dbReference type="PIRSF" id="PIRSF002122">
    <property type="entry name" value="RPS7p_RPS7a_RPS5e_RPS7o"/>
    <property type="match status" value="1"/>
</dbReference>
<dbReference type="EMBL" id="LVWB01000004">
    <property type="protein sequence ID" value="ONI60166.1"/>
    <property type="molecule type" value="Genomic_DNA"/>
</dbReference>
<organism evidence="10 13">
    <name type="scientific">Candidatus Liberibacter solanacearum</name>
    <dbReference type="NCBI Taxonomy" id="556287"/>
    <lineage>
        <taxon>Bacteria</taxon>
        <taxon>Pseudomonadati</taxon>
        <taxon>Pseudomonadota</taxon>
        <taxon>Alphaproteobacteria</taxon>
        <taxon>Hyphomicrobiales</taxon>
        <taxon>Rhizobiaceae</taxon>
        <taxon>Liberibacter</taxon>
    </lineage>
</organism>
<evidence type="ECO:0000256" key="4">
    <source>
        <dbReference type="ARBA" id="ARBA00022884"/>
    </source>
</evidence>
<dbReference type="RefSeq" id="WP_034442643.1">
    <property type="nucleotide sequence ID" value="NZ_CAXYJJ010000005.1"/>
</dbReference>
<dbReference type="InterPro" id="IPR000235">
    <property type="entry name" value="Ribosomal_uS7"/>
</dbReference>
<evidence type="ECO:0000256" key="3">
    <source>
        <dbReference type="ARBA" id="ARBA00022730"/>
    </source>
</evidence>
<dbReference type="Gene3D" id="1.10.455.10">
    <property type="entry name" value="Ribosomal protein S7 domain"/>
    <property type="match status" value="1"/>
</dbReference>
<dbReference type="FunFam" id="1.10.455.10:FF:000001">
    <property type="entry name" value="30S ribosomal protein S7"/>
    <property type="match status" value="1"/>
</dbReference>
<comment type="function">
    <text evidence="7">One of the primary rRNA binding proteins, it binds directly to 16S rRNA where it nucleates assembly of the head domain of the 30S subunit. Is located at the subunit interface close to the decoding center, probably blocks exit of the E-site tRNA.</text>
</comment>
<dbReference type="OrthoDB" id="9807653at2"/>
<dbReference type="InterPro" id="IPR036823">
    <property type="entry name" value="Ribosomal_uS7_dom_sf"/>
</dbReference>
<dbReference type="EMBL" id="PKRU02000031">
    <property type="protein sequence ID" value="RPD36846.1"/>
    <property type="molecule type" value="Genomic_DNA"/>
</dbReference>
<dbReference type="GO" id="GO:0000049">
    <property type="term" value="F:tRNA binding"/>
    <property type="evidence" value="ECO:0007669"/>
    <property type="project" value="UniProtKB-UniRule"/>
</dbReference>
<evidence type="ECO:0000256" key="7">
    <source>
        <dbReference type="HAMAP-Rule" id="MF_00480"/>
    </source>
</evidence>
<keyword evidence="4 7" id="KW-0694">RNA-binding</keyword>
<dbReference type="AlphaFoldDB" id="A0A094YZE0"/>
<keyword evidence="6 7" id="KW-0687">Ribonucleoprotein</keyword>
<reference evidence="10 13" key="1">
    <citation type="journal article" date="2015" name="Phytopathology">
        <title>Genomes of Candidatus Liberibacter solanacearum haplotype A from New Zealand and the USA suggest significant genome plasticity in the species.</title>
        <authorList>
            <person name="Thompson S.M."/>
            <person name="Johnson C.P."/>
            <person name="Lu A.Y."/>
            <person name="Frampton R.A."/>
            <person name="Sullivan K.L."/>
            <person name="Fiers M.W."/>
            <person name="Crowhurst R.N."/>
            <person name="Pitman A.R."/>
            <person name="Scott I."/>
            <person name="Gudmestad N.C."/>
            <person name="Smith G.R."/>
        </authorList>
    </citation>
    <scope>NUCLEOTIDE SEQUENCE [LARGE SCALE GENOMIC DNA]</scope>
    <source>
        <strain evidence="10 13">LsoNZ1</strain>
    </source>
</reference>
<dbReference type="Pfam" id="PF00177">
    <property type="entry name" value="Ribosomal_S7"/>
    <property type="match status" value="1"/>
</dbReference>
<dbReference type="InterPro" id="IPR023798">
    <property type="entry name" value="Ribosomal_uS7_dom"/>
</dbReference>
<accession>A0A094YZE0</accession>
<dbReference type="Proteomes" id="UP000236895">
    <property type="component" value="Unassembled WGS sequence"/>
</dbReference>
<reference evidence="12 15" key="3">
    <citation type="submission" date="2018-11" db="EMBL/GenBank/DDBJ databases">
        <title>Genome Analysis of Haplotype D of Candidatus Liberibacter Solanacearum.</title>
        <authorList>
            <person name="Katsir L."/>
            <person name="Ruan Z."/>
            <person name="Santos Garcia D."/>
            <person name="Piasezky A."/>
            <person name="Jiang J."/>
            <person name="Sela N."/>
            <person name="Freilich S."/>
            <person name="Bahar O."/>
        </authorList>
    </citation>
    <scope>NUCLEOTIDE SEQUENCE [LARGE SCALE GENOMIC DNA]</scope>
    <source>
        <strain evidence="15">haplotype D1</strain>
        <strain evidence="12">ISR100</strain>
    </source>
</reference>
<dbReference type="HAMAP" id="MF_00480_B">
    <property type="entry name" value="Ribosomal_uS7_B"/>
    <property type="match status" value="1"/>
</dbReference>
<keyword evidence="3 7" id="KW-0699">rRNA-binding</keyword>
<comment type="caution">
    <text evidence="10">The sequence shown here is derived from an EMBL/GenBank/DDBJ whole genome shotgun (WGS) entry which is preliminary data.</text>
</comment>
<dbReference type="EMBL" id="JMTK01000002">
    <property type="protein sequence ID" value="KJZ81849.1"/>
    <property type="molecule type" value="Genomic_DNA"/>
</dbReference>
<evidence type="ECO:0000259" key="9">
    <source>
        <dbReference type="Pfam" id="PF00177"/>
    </source>
</evidence>
<dbReference type="GO" id="GO:0006412">
    <property type="term" value="P:translation"/>
    <property type="evidence" value="ECO:0007669"/>
    <property type="project" value="UniProtKB-UniRule"/>
</dbReference>
<evidence type="ECO:0000313" key="10">
    <source>
        <dbReference type="EMBL" id="KJZ81849.1"/>
    </source>
</evidence>